<evidence type="ECO:0000256" key="1">
    <source>
        <dbReference type="SAM" id="MobiDB-lite"/>
    </source>
</evidence>
<feature type="region of interest" description="Disordered" evidence="1">
    <location>
        <begin position="155"/>
        <end position="177"/>
    </location>
</feature>
<accession>A0A1X6PHR9</accession>
<evidence type="ECO:0000313" key="2">
    <source>
        <dbReference type="EMBL" id="OSX80392.1"/>
    </source>
</evidence>
<dbReference type="EMBL" id="KV918775">
    <property type="protein sequence ID" value="OSX80392.1"/>
    <property type="molecule type" value="Genomic_DNA"/>
</dbReference>
<reference evidence="2 3" key="1">
    <citation type="submission" date="2017-03" db="EMBL/GenBank/DDBJ databases">
        <title>WGS assembly of Porphyra umbilicalis.</title>
        <authorList>
            <person name="Brawley S.H."/>
            <person name="Blouin N.A."/>
            <person name="Ficko-Blean E."/>
            <person name="Wheeler G.L."/>
            <person name="Lohr M."/>
            <person name="Goodson H.V."/>
            <person name="Jenkins J.W."/>
            <person name="Blaby-Haas C.E."/>
            <person name="Helliwell K.E."/>
            <person name="Chan C."/>
            <person name="Marriage T."/>
            <person name="Bhattacharya D."/>
            <person name="Klein A.S."/>
            <person name="Badis Y."/>
            <person name="Brodie J."/>
            <person name="Cao Y."/>
            <person name="Collen J."/>
            <person name="Dittami S.M."/>
            <person name="Gachon C.M."/>
            <person name="Green B.R."/>
            <person name="Karpowicz S."/>
            <person name="Kim J.W."/>
            <person name="Kudahl U."/>
            <person name="Lin S."/>
            <person name="Michel G."/>
            <person name="Mittag M."/>
            <person name="Olson B.J."/>
            <person name="Pangilinan J."/>
            <person name="Peng Y."/>
            <person name="Qiu H."/>
            <person name="Shu S."/>
            <person name="Singer J.T."/>
            <person name="Smith A.G."/>
            <person name="Sprecher B.N."/>
            <person name="Wagner V."/>
            <person name="Wang W."/>
            <person name="Wang Z.-Y."/>
            <person name="Yan J."/>
            <person name="Yarish C."/>
            <person name="Zoeuner-Riek S."/>
            <person name="Zhuang Y."/>
            <person name="Zou Y."/>
            <person name="Lindquist E.A."/>
            <person name="Grimwood J."/>
            <person name="Barry K."/>
            <person name="Rokhsar D.S."/>
            <person name="Schmutz J."/>
            <person name="Stiller J.W."/>
            <person name="Grossman A.R."/>
            <person name="Prochnik S.E."/>
        </authorList>
    </citation>
    <scope>NUCLEOTIDE SEQUENCE [LARGE SCALE GENOMIC DNA]</scope>
    <source>
        <strain evidence="2">4086291</strain>
    </source>
</reference>
<organism evidence="2 3">
    <name type="scientific">Porphyra umbilicalis</name>
    <name type="common">Purple laver</name>
    <name type="synonym">Red alga</name>
    <dbReference type="NCBI Taxonomy" id="2786"/>
    <lineage>
        <taxon>Eukaryota</taxon>
        <taxon>Rhodophyta</taxon>
        <taxon>Bangiophyceae</taxon>
        <taxon>Bangiales</taxon>
        <taxon>Bangiaceae</taxon>
        <taxon>Porphyra</taxon>
    </lineage>
</organism>
<proteinExistence type="predicted"/>
<keyword evidence="3" id="KW-1185">Reference proteome</keyword>
<evidence type="ECO:0000313" key="3">
    <source>
        <dbReference type="Proteomes" id="UP000218209"/>
    </source>
</evidence>
<dbReference type="AlphaFoldDB" id="A0A1X6PHR9"/>
<name>A0A1X6PHR9_PORUM</name>
<protein>
    <submittedName>
        <fullName evidence="2">Uncharacterized protein</fullName>
    </submittedName>
</protein>
<sequence length="532" mass="57892">MFATMANESLSEPFDSSERVFLSLAALRKLRMEYDHITYKALHGRVWNPAPSGAIGVVLCFSAPGSRDKNGQHQLLVATASLEGEEVVFTCSEEERRLGDGGCSLRAPMRAAVERVRRAMDVTLANLFEVLGRAVIKRRLTSDVTCNHASSALAAAKAVEDGTETGSETEETEEDEADLLSLVKSDPAKYQEASGAVEGPPHLPSATLPFVPVNRAKWRARSNESWYLVPPLVAHRERAELMRALRDPSHRVSYPAGAQCPYYGVGRASKTPLRDKVATVELEDGVLLAAVKVWRFHKCLYRVLPDGKARGVVFSSLCTAYSEAFLFKVAVNLARNGGSLHSTACLREAFVDLHTGSKYPPTADRLRSVTTLRQALLLYLSLVLRDLPFDSMSCETCRLPDSSYAVVMFDGLQLGYRVKYKKPFHKTEVKIRAVARASLVPSLITDEAVSKAFGAVLSAKQDVVASASSKPITTAASIRGHVMAVEMLLGNVEVNGAEKSFARSKPHMIGGRSNRGWDAVVEGGVAPQLVAF</sequence>
<gene>
    <name evidence="2" type="ORF">BU14_0052s0008</name>
</gene>
<dbReference type="Proteomes" id="UP000218209">
    <property type="component" value="Unassembled WGS sequence"/>
</dbReference>
<feature type="compositionally biased region" description="Acidic residues" evidence="1">
    <location>
        <begin position="161"/>
        <end position="177"/>
    </location>
</feature>